<gene>
    <name evidence="9" type="ORF">AKJ09_07134</name>
</gene>
<dbReference type="SUPFAM" id="SSF48695">
    <property type="entry name" value="Multiheme cytochromes"/>
    <property type="match status" value="1"/>
</dbReference>
<dbReference type="Gene3D" id="1.10.3820.10">
    <property type="entry name" value="Di-heme elbow motif domain"/>
    <property type="match status" value="1"/>
</dbReference>
<keyword evidence="2" id="KW-0813">Transport</keyword>
<evidence type="ECO:0000256" key="6">
    <source>
        <dbReference type="ARBA" id="ARBA00023004"/>
    </source>
</evidence>
<name>A0A0K1Q3Q9_9BACT</name>
<dbReference type="Pfam" id="PF03264">
    <property type="entry name" value="Cytochrom_NNT"/>
    <property type="match status" value="1"/>
</dbReference>
<evidence type="ECO:0000256" key="3">
    <source>
        <dbReference type="ARBA" id="ARBA00022617"/>
    </source>
</evidence>
<feature type="transmembrane region" description="Helical" evidence="7">
    <location>
        <begin position="39"/>
        <end position="58"/>
    </location>
</feature>
<keyword evidence="6" id="KW-0408">Iron</keyword>
<evidence type="ECO:0000256" key="1">
    <source>
        <dbReference type="ARBA" id="ARBA00004196"/>
    </source>
</evidence>
<keyword evidence="4" id="KW-0479">Metal-binding</keyword>
<comment type="subcellular location">
    <subcellularLocation>
        <location evidence="1">Cell envelope</location>
    </subcellularLocation>
</comment>
<feature type="domain" description="NapC/NirT cytochrome c N-terminal" evidence="8">
    <location>
        <begin position="37"/>
        <end position="202"/>
    </location>
</feature>
<keyword evidence="5" id="KW-0249">Electron transport</keyword>
<dbReference type="EMBL" id="CP012333">
    <property type="protein sequence ID" value="AKV00471.1"/>
    <property type="molecule type" value="Genomic_DNA"/>
</dbReference>
<evidence type="ECO:0000256" key="7">
    <source>
        <dbReference type="SAM" id="Phobius"/>
    </source>
</evidence>
<evidence type="ECO:0000256" key="4">
    <source>
        <dbReference type="ARBA" id="ARBA00022723"/>
    </source>
</evidence>
<dbReference type="RefSeq" id="WP_146651755.1">
    <property type="nucleotide sequence ID" value="NZ_CP012333.1"/>
</dbReference>
<feature type="transmembrane region" description="Helical" evidence="7">
    <location>
        <begin position="6"/>
        <end position="27"/>
    </location>
</feature>
<evidence type="ECO:0000256" key="2">
    <source>
        <dbReference type="ARBA" id="ARBA00022448"/>
    </source>
</evidence>
<keyword evidence="7" id="KW-0812">Transmembrane</keyword>
<organism evidence="9 10">
    <name type="scientific">Labilithrix luteola</name>
    <dbReference type="NCBI Taxonomy" id="1391654"/>
    <lineage>
        <taxon>Bacteria</taxon>
        <taxon>Pseudomonadati</taxon>
        <taxon>Myxococcota</taxon>
        <taxon>Polyangia</taxon>
        <taxon>Polyangiales</taxon>
        <taxon>Labilitrichaceae</taxon>
        <taxon>Labilithrix</taxon>
    </lineage>
</organism>
<dbReference type="InterPro" id="IPR036280">
    <property type="entry name" value="Multihaem_cyt_sf"/>
</dbReference>
<sequence length="226" mass="24603">MNHGIGWLGILAVVSAAGAAIILVTFLVRKPQISADTKVWLLLGLGVLPIASAASANIQGFQSMESREFCGSCHVMIPHAADSDDPNSRSLAAIHARNRYFGEENCYTCHKDYGMYGFVLTKLGGLRHVYYYLTEYHDMPLSESKHDIRIVHPLPNDTCMGCHTTNAPRWNMVPDHASSLEAVRNGTMSCASPGCHGFAHPVTKLGKELTADGKPNPEFDAGAKHR</sequence>
<keyword evidence="7" id="KW-1133">Transmembrane helix</keyword>
<dbReference type="GO" id="GO:0046872">
    <property type="term" value="F:metal ion binding"/>
    <property type="evidence" value="ECO:0007669"/>
    <property type="project" value="UniProtKB-KW"/>
</dbReference>
<protein>
    <recommendedName>
        <fullName evidence="8">NapC/NirT cytochrome c N-terminal domain-containing protein</fullName>
    </recommendedName>
</protein>
<dbReference type="AlphaFoldDB" id="A0A0K1Q3Q9"/>
<evidence type="ECO:0000256" key="5">
    <source>
        <dbReference type="ARBA" id="ARBA00022982"/>
    </source>
</evidence>
<keyword evidence="7" id="KW-0472">Membrane</keyword>
<dbReference type="GO" id="GO:0030313">
    <property type="term" value="C:cell envelope"/>
    <property type="evidence" value="ECO:0007669"/>
    <property type="project" value="UniProtKB-SubCell"/>
</dbReference>
<dbReference type="InterPro" id="IPR005126">
    <property type="entry name" value="NapC/NirT_cyt_c_N"/>
</dbReference>
<accession>A0A0K1Q3Q9</accession>
<reference evidence="9 10" key="1">
    <citation type="submission" date="2015-08" db="EMBL/GenBank/DDBJ databases">
        <authorList>
            <person name="Babu N.S."/>
            <person name="Beckwith C.J."/>
            <person name="Beseler K.G."/>
            <person name="Brison A."/>
            <person name="Carone J.V."/>
            <person name="Caskin T.P."/>
            <person name="Diamond M."/>
            <person name="Durham M.E."/>
            <person name="Foxe J.M."/>
            <person name="Go M."/>
            <person name="Henderson B.A."/>
            <person name="Jones I.B."/>
            <person name="McGettigan J.A."/>
            <person name="Micheletti S.J."/>
            <person name="Nasrallah M.E."/>
            <person name="Ortiz D."/>
            <person name="Piller C.R."/>
            <person name="Privatt S.R."/>
            <person name="Schneider S.L."/>
            <person name="Sharp S."/>
            <person name="Smith T.C."/>
            <person name="Stanton J.D."/>
            <person name="Ullery H.E."/>
            <person name="Wilson R.J."/>
            <person name="Serrano M.G."/>
            <person name="Buck G."/>
            <person name="Lee V."/>
            <person name="Wang Y."/>
            <person name="Carvalho R."/>
            <person name="Voegtly L."/>
            <person name="Shi R."/>
            <person name="Duckworth R."/>
            <person name="Johnson A."/>
            <person name="Loviza R."/>
            <person name="Walstead R."/>
            <person name="Shah Z."/>
            <person name="Kiflezghi M."/>
            <person name="Wade K."/>
            <person name="Ball S.L."/>
            <person name="Bradley K.W."/>
            <person name="Asai D.J."/>
            <person name="Bowman C.A."/>
            <person name="Russell D.A."/>
            <person name="Pope W.H."/>
            <person name="Jacobs-Sera D."/>
            <person name="Hendrix R.W."/>
            <person name="Hatfull G.F."/>
        </authorList>
    </citation>
    <scope>NUCLEOTIDE SEQUENCE [LARGE SCALE GENOMIC DNA]</scope>
    <source>
        <strain evidence="9 10">DSM 27648</strain>
    </source>
</reference>
<keyword evidence="10" id="KW-1185">Reference proteome</keyword>
<proteinExistence type="predicted"/>
<evidence type="ECO:0000313" key="9">
    <source>
        <dbReference type="EMBL" id="AKV00471.1"/>
    </source>
</evidence>
<dbReference type="InterPro" id="IPR038266">
    <property type="entry name" value="NapC/NirT_cytc_sf"/>
</dbReference>
<dbReference type="KEGG" id="llu:AKJ09_07134"/>
<evidence type="ECO:0000259" key="8">
    <source>
        <dbReference type="Pfam" id="PF03264"/>
    </source>
</evidence>
<dbReference type="OrthoDB" id="9782159at2"/>
<dbReference type="Proteomes" id="UP000064967">
    <property type="component" value="Chromosome"/>
</dbReference>
<keyword evidence="3" id="KW-0349">Heme</keyword>
<evidence type="ECO:0000313" key="10">
    <source>
        <dbReference type="Proteomes" id="UP000064967"/>
    </source>
</evidence>
<dbReference type="STRING" id="1391654.AKJ09_07134"/>